<dbReference type="InterPro" id="IPR051620">
    <property type="entry name" value="ORF904-like_C"/>
</dbReference>
<dbReference type="Proteomes" id="UP000286434">
    <property type="component" value="Unassembled WGS sequence"/>
</dbReference>
<dbReference type="SMART" id="SM00885">
    <property type="entry name" value="D5_N"/>
    <property type="match status" value="1"/>
</dbReference>
<dbReference type="Pfam" id="PF08706">
    <property type="entry name" value="D5_N"/>
    <property type="match status" value="1"/>
</dbReference>
<sequence length="502" mass="57982">MDSEKKGSKGELLARHFLNALYDQETQGYLTLWTSGDKRTWWFAVNEIEAAVLEAMRLRDQQNVYFGVGLRKERLSERQRGSNKDVYSLPGVWLEIDTTDGKHAKKNLPDMEQAQAILNTFPLEPSIIVHSGGGLHCYWLFDKPVRILDAFNQQRAERMLNRFQTAFIRLAQTKGLHIDKTADLARVLRVPGTFNRKEEPKPVKTLVFNENVRYSPKDLYEALEEIESKLSPEGKQNVQQDYQSVELPDADPNKIISECQFIRRYLENKESAIYPEWMAALTVGAYCENYEQICHDWSKGHPGYSPAETDRKIKEIRTNMKPRTCAAIHEEFGACSGCKHFGKIRSPIALGMNSERKKTEKRTFMRTDLGNAERLVSLYGDILRYCNNFGSWFIWDGKKWVQDRINDIQNYAARTVRNIYKEAMEEEDTDRRKALNEHAVKSESRGKIEAMISLARSMVPIVPEQFDQDKMLFNCKNGIIDLKTGQLLPHDRSKQTPPVNQM</sequence>
<organism evidence="3 4">
    <name type="scientific">Anoxybacillus flavithermus</name>
    <dbReference type="NCBI Taxonomy" id="33934"/>
    <lineage>
        <taxon>Bacteria</taxon>
        <taxon>Bacillati</taxon>
        <taxon>Bacillota</taxon>
        <taxon>Bacilli</taxon>
        <taxon>Bacillales</taxon>
        <taxon>Anoxybacillaceae</taxon>
        <taxon>Anoxybacillus</taxon>
    </lineage>
</organism>
<dbReference type="RefSeq" id="WP_088223752.1">
    <property type="nucleotide sequence ID" value="NZ_CP021839.1"/>
</dbReference>
<proteinExistence type="predicted"/>
<gene>
    <name evidence="3" type="ORF">EA138_09585</name>
</gene>
<name>A0AAX1ZZ95_9BACL</name>
<comment type="caution">
    <text evidence="3">The sequence shown here is derived from an EMBL/GenBank/DDBJ whole genome shotgun (WGS) entry which is preliminary data.</text>
</comment>
<reference evidence="3 4" key="1">
    <citation type="submission" date="2019-01" db="EMBL/GenBank/DDBJ databases">
        <title>Anoxybacillus flavithermus in powdered infant formula.</title>
        <authorList>
            <person name="Rhee M.S."/>
            <person name="Choi I.-G."/>
            <person name="Cho T.J."/>
            <person name="Park B."/>
        </authorList>
    </citation>
    <scope>NUCLEOTIDE SEQUENCE [LARGE SCALE GENOMIC DNA]</scope>
    <source>
        <strain evidence="3 4">FHS-PPAM212</strain>
    </source>
</reference>
<dbReference type="AlphaFoldDB" id="A0AAX1ZZ95"/>
<dbReference type="GO" id="GO:0016787">
    <property type="term" value="F:hydrolase activity"/>
    <property type="evidence" value="ECO:0007669"/>
    <property type="project" value="UniProtKB-KW"/>
</dbReference>
<dbReference type="InterPro" id="IPR014818">
    <property type="entry name" value="Phage/plasmid_primase_P4_C"/>
</dbReference>
<dbReference type="PANTHER" id="PTHR35372:SF2">
    <property type="entry name" value="SF3 HELICASE DOMAIN-CONTAINING PROTEIN"/>
    <property type="match status" value="1"/>
</dbReference>
<evidence type="ECO:0000259" key="2">
    <source>
        <dbReference type="SMART" id="SM00885"/>
    </source>
</evidence>
<evidence type="ECO:0000256" key="1">
    <source>
        <dbReference type="ARBA" id="ARBA00022801"/>
    </source>
</evidence>
<accession>A0AAX1ZZ95</accession>
<evidence type="ECO:0000313" key="3">
    <source>
        <dbReference type="EMBL" id="RWU12011.1"/>
    </source>
</evidence>
<dbReference type="PANTHER" id="PTHR35372">
    <property type="entry name" value="ATP BINDING PROTEIN-RELATED"/>
    <property type="match status" value="1"/>
</dbReference>
<evidence type="ECO:0000313" key="4">
    <source>
        <dbReference type="Proteomes" id="UP000286434"/>
    </source>
</evidence>
<protein>
    <recommendedName>
        <fullName evidence="2">Bacteriophage/plasmid primase P4 C-terminal domain-containing protein</fullName>
    </recommendedName>
</protein>
<keyword evidence="1" id="KW-0378">Hydrolase</keyword>
<feature type="domain" description="Bacteriophage/plasmid primase P4 C-terminal" evidence="2">
    <location>
        <begin position="372"/>
        <end position="501"/>
    </location>
</feature>
<dbReference type="EMBL" id="SBBW01000038">
    <property type="protein sequence ID" value="RWU12011.1"/>
    <property type="molecule type" value="Genomic_DNA"/>
</dbReference>